<dbReference type="Proteomes" id="UP000762676">
    <property type="component" value="Unassembled WGS sequence"/>
</dbReference>
<evidence type="ECO:0000313" key="1">
    <source>
        <dbReference type="EMBL" id="GFS25789.1"/>
    </source>
</evidence>
<evidence type="ECO:0000313" key="2">
    <source>
        <dbReference type="Proteomes" id="UP000762676"/>
    </source>
</evidence>
<protein>
    <submittedName>
        <fullName evidence="1">Cyclic nucleotide-binding domain-containing protein 2-like</fullName>
    </submittedName>
</protein>
<reference evidence="1 2" key="1">
    <citation type="journal article" date="2021" name="Elife">
        <title>Chloroplast acquisition without the gene transfer in kleptoplastic sea slugs, Plakobranchus ocellatus.</title>
        <authorList>
            <person name="Maeda T."/>
            <person name="Takahashi S."/>
            <person name="Yoshida T."/>
            <person name="Shimamura S."/>
            <person name="Takaki Y."/>
            <person name="Nagai Y."/>
            <person name="Toyoda A."/>
            <person name="Suzuki Y."/>
            <person name="Arimoto A."/>
            <person name="Ishii H."/>
            <person name="Satoh N."/>
            <person name="Nishiyama T."/>
            <person name="Hasebe M."/>
            <person name="Maruyama T."/>
            <person name="Minagawa J."/>
            <person name="Obokata J."/>
            <person name="Shigenobu S."/>
        </authorList>
    </citation>
    <scope>NUCLEOTIDE SEQUENCE [LARGE SCALE GENOMIC DNA]</scope>
</reference>
<name>A0AAV4JSV1_9GAST</name>
<gene>
    <name evidence="1" type="ORF">ElyMa_003450500</name>
</gene>
<dbReference type="EMBL" id="BMAT01007073">
    <property type="protein sequence ID" value="GFS25789.1"/>
    <property type="molecule type" value="Genomic_DNA"/>
</dbReference>
<dbReference type="AlphaFoldDB" id="A0AAV4JSV1"/>
<proteinExistence type="predicted"/>
<accession>A0AAV4JSV1</accession>
<organism evidence="1 2">
    <name type="scientific">Elysia marginata</name>
    <dbReference type="NCBI Taxonomy" id="1093978"/>
    <lineage>
        <taxon>Eukaryota</taxon>
        <taxon>Metazoa</taxon>
        <taxon>Spiralia</taxon>
        <taxon>Lophotrochozoa</taxon>
        <taxon>Mollusca</taxon>
        <taxon>Gastropoda</taxon>
        <taxon>Heterobranchia</taxon>
        <taxon>Euthyneura</taxon>
        <taxon>Panpulmonata</taxon>
        <taxon>Sacoglossa</taxon>
        <taxon>Placobranchoidea</taxon>
        <taxon>Plakobranchidae</taxon>
        <taxon>Elysia</taxon>
    </lineage>
</organism>
<comment type="caution">
    <text evidence="1">The sequence shown here is derived from an EMBL/GenBank/DDBJ whole genome shotgun (WGS) entry which is preliminary data.</text>
</comment>
<keyword evidence="2" id="KW-1185">Reference proteome</keyword>
<sequence length="119" mass="13667">MDPEEITAADLNPEFVHIQTLTKGRVFGLSDLILGQQTSFCVVSNGADCLLINKQMFQEHMPEALYRQLRMDLCPYPTEEELQKGLKVSVDWQAYKGITLANTLSFVKKRKAFERWLKT</sequence>